<feature type="non-terminal residue" evidence="1">
    <location>
        <position position="69"/>
    </location>
</feature>
<name>A0ABR5IVU2_9ACTN</name>
<dbReference type="Proteomes" id="UP000037020">
    <property type="component" value="Unassembled WGS sequence"/>
</dbReference>
<keyword evidence="2" id="KW-1185">Reference proteome</keyword>
<evidence type="ECO:0000313" key="2">
    <source>
        <dbReference type="Proteomes" id="UP000037020"/>
    </source>
</evidence>
<dbReference type="EMBL" id="LGUT01003521">
    <property type="protein sequence ID" value="KOG85283.1"/>
    <property type="molecule type" value="Genomic_DNA"/>
</dbReference>
<evidence type="ECO:0000313" key="1">
    <source>
        <dbReference type="EMBL" id="KOG85283.1"/>
    </source>
</evidence>
<sequence length="69" mass="6590">MQIRLTVLGPRSGHTAHATHAAHACDVLVTAPAGTALAAVTSGLATAVAAAGSDVGSGAVVVYAGAERL</sequence>
<proteinExistence type="predicted"/>
<reference evidence="1 2" key="1">
    <citation type="submission" date="2015-07" db="EMBL/GenBank/DDBJ databases">
        <authorList>
            <person name="Ju K.-S."/>
            <person name="Doroghazi J.R."/>
            <person name="Metcalf W.W."/>
        </authorList>
    </citation>
    <scope>NUCLEOTIDE SEQUENCE [LARGE SCALE GENOMIC DNA]</scope>
    <source>
        <strain evidence="1 2">NRRL B-3589</strain>
    </source>
</reference>
<comment type="caution">
    <text evidence="1">The sequence shown here is derived from an EMBL/GenBank/DDBJ whole genome shotgun (WGS) entry which is preliminary data.</text>
</comment>
<protein>
    <submittedName>
        <fullName evidence="1">Uncharacterized protein</fullName>
    </submittedName>
</protein>
<organism evidence="1 2">
    <name type="scientific">Streptomyces varsoviensis</name>
    <dbReference type="NCBI Taxonomy" id="67373"/>
    <lineage>
        <taxon>Bacteria</taxon>
        <taxon>Bacillati</taxon>
        <taxon>Actinomycetota</taxon>
        <taxon>Actinomycetes</taxon>
        <taxon>Kitasatosporales</taxon>
        <taxon>Streptomycetaceae</taxon>
        <taxon>Streptomyces</taxon>
    </lineage>
</organism>
<gene>
    <name evidence="1" type="ORF">ADK38_37555</name>
</gene>
<accession>A0ABR5IVU2</accession>